<keyword evidence="3" id="KW-1185">Reference proteome</keyword>
<reference evidence="2 3" key="1">
    <citation type="journal article" date="2016" name="Int. J. Syst. Evol. Microbiol.">
        <title>Pyruvatibacter mobilis gen. nov., sp. nov., a marine bacterium from the culture broth of Picochlorum sp. 122.</title>
        <authorList>
            <person name="Wang G."/>
            <person name="Tang M."/>
            <person name="Wu H."/>
            <person name="Dai S."/>
            <person name="Li T."/>
            <person name="Chen C."/>
            <person name="He H."/>
            <person name="Fan J."/>
            <person name="Xiang W."/>
            <person name="Li X."/>
        </authorList>
    </citation>
    <scope>NUCLEOTIDE SEQUENCE [LARGE SCALE GENOMIC DNA]</scope>
    <source>
        <strain evidence="2 3">GYP-11</strain>
    </source>
</reference>
<keyword evidence="1" id="KW-1133">Transmembrane helix</keyword>
<keyword evidence="1" id="KW-0472">Membrane</keyword>
<feature type="transmembrane region" description="Helical" evidence="1">
    <location>
        <begin position="76"/>
        <end position="91"/>
    </location>
</feature>
<evidence type="ECO:0000313" key="3">
    <source>
        <dbReference type="Proteomes" id="UP000470384"/>
    </source>
</evidence>
<organism evidence="2 3">
    <name type="scientific">Pyruvatibacter mobilis</name>
    <dbReference type="NCBI Taxonomy" id="1712261"/>
    <lineage>
        <taxon>Bacteria</taxon>
        <taxon>Pseudomonadati</taxon>
        <taxon>Pseudomonadota</taxon>
        <taxon>Alphaproteobacteria</taxon>
        <taxon>Hyphomicrobiales</taxon>
        <taxon>Parvibaculaceae</taxon>
        <taxon>Pyruvatibacter</taxon>
    </lineage>
</organism>
<dbReference type="AlphaFoldDB" id="A0A845QEE1"/>
<dbReference type="OrthoDB" id="166547at2"/>
<dbReference type="GeneID" id="300654076"/>
<dbReference type="InterPro" id="IPR018687">
    <property type="entry name" value="DUF2177_membr"/>
</dbReference>
<dbReference type="RefSeq" id="WP_160588612.1">
    <property type="nucleotide sequence ID" value="NZ_BMHN01000001.1"/>
</dbReference>
<name>A0A845QEE1_9HYPH</name>
<gene>
    <name evidence="2" type="ORF">GTQ45_12530</name>
</gene>
<accession>A0A845QEE1</accession>
<sequence>MTQHLPAYIATLVVFLALDYVWLGHVARDFYAREMGDLMHERPNFAIAALFYAIYAAGIVLFAVNPALAQDNWQTAALLGAALGFLAYGTYDVTNLATIKGWPWRMAAVDMAWGSALTALSATSAFWIIKLIR</sequence>
<feature type="transmembrane region" description="Helical" evidence="1">
    <location>
        <begin position="7"/>
        <end position="25"/>
    </location>
</feature>
<keyword evidence="1" id="KW-0812">Transmembrane</keyword>
<dbReference type="EMBL" id="WXYQ01000009">
    <property type="protein sequence ID" value="NBG96560.1"/>
    <property type="molecule type" value="Genomic_DNA"/>
</dbReference>
<dbReference type="Pfam" id="PF09945">
    <property type="entry name" value="DUF2177"/>
    <property type="match status" value="1"/>
</dbReference>
<evidence type="ECO:0000313" key="2">
    <source>
        <dbReference type="EMBL" id="NBG96560.1"/>
    </source>
</evidence>
<dbReference type="Proteomes" id="UP000470384">
    <property type="component" value="Unassembled WGS sequence"/>
</dbReference>
<proteinExistence type="predicted"/>
<comment type="caution">
    <text evidence="2">The sequence shown here is derived from an EMBL/GenBank/DDBJ whole genome shotgun (WGS) entry which is preliminary data.</text>
</comment>
<evidence type="ECO:0000256" key="1">
    <source>
        <dbReference type="SAM" id="Phobius"/>
    </source>
</evidence>
<feature type="transmembrane region" description="Helical" evidence="1">
    <location>
        <begin position="111"/>
        <end position="129"/>
    </location>
</feature>
<feature type="transmembrane region" description="Helical" evidence="1">
    <location>
        <begin position="45"/>
        <end position="64"/>
    </location>
</feature>
<protein>
    <submittedName>
        <fullName evidence="2">DUF2177 family protein</fullName>
    </submittedName>
</protein>